<dbReference type="Proteomes" id="UP000006798">
    <property type="component" value="Chromosome 2"/>
</dbReference>
<name>F8GNK4_CUPNN</name>
<dbReference type="AlphaFoldDB" id="F8GNK4"/>
<sequence>MKTAGEQPGSLARGTTLGGGLMFQQGAPPAAGVDSTTRVGVMLGMRHRF</sequence>
<evidence type="ECO:0000313" key="3">
    <source>
        <dbReference type="Proteomes" id="UP000006798"/>
    </source>
</evidence>
<proteinExistence type="predicted"/>
<organism evidence="2 3">
    <name type="scientific">Cupriavidus necator (strain ATCC 43291 / DSM 13513 / CCUG 52238 / LMG 8453 / N-1)</name>
    <name type="common">Ralstonia eutropha</name>
    <dbReference type="NCBI Taxonomy" id="1042878"/>
    <lineage>
        <taxon>Bacteria</taxon>
        <taxon>Pseudomonadati</taxon>
        <taxon>Pseudomonadota</taxon>
        <taxon>Betaproteobacteria</taxon>
        <taxon>Burkholderiales</taxon>
        <taxon>Burkholderiaceae</taxon>
        <taxon>Cupriavidus</taxon>
    </lineage>
</organism>
<accession>F8GNK4</accession>
<protein>
    <recommendedName>
        <fullName evidence="4">Porin</fullName>
    </recommendedName>
</protein>
<reference evidence="2 3" key="1">
    <citation type="journal article" date="2011" name="J. Bacteriol.">
        <title>Complete genome sequence of the type strain Cupriavidus necator N-1.</title>
        <authorList>
            <person name="Poehlein A."/>
            <person name="Kusian B."/>
            <person name="Friedrich B."/>
            <person name="Daniel R."/>
            <person name="Bowien B."/>
        </authorList>
    </citation>
    <scope>NUCLEOTIDE SEQUENCE [LARGE SCALE GENOMIC DNA]</scope>
    <source>
        <strain evidence="3">ATCC 43291 / DSM 13513 / CCUG 52238 / LMG 8453 / N-1</strain>
    </source>
</reference>
<feature type="region of interest" description="Disordered" evidence="1">
    <location>
        <begin position="1"/>
        <end position="33"/>
    </location>
</feature>
<evidence type="ECO:0000313" key="2">
    <source>
        <dbReference type="EMBL" id="AEI79097.1"/>
    </source>
</evidence>
<gene>
    <name evidence="2" type="ordered locus">CNE_2c01050</name>
</gene>
<evidence type="ECO:0008006" key="4">
    <source>
        <dbReference type="Google" id="ProtNLM"/>
    </source>
</evidence>
<dbReference type="KEGG" id="cnc:CNE_2c01050"/>
<dbReference type="EMBL" id="CP002878">
    <property type="protein sequence ID" value="AEI79097.1"/>
    <property type="molecule type" value="Genomic_DNA"/>
</dbReference>
<evidence type="ECO:0000256" key="1">
    <source>
        <dbReference type="SAM" id="MobiDB-lite"/>
    </source>
</evidence>
<dbReference type="HOGENOM" id="CLU_3134709_0_0_4"/>